<comment type="caution">
    <text evidence="2">The sequence shown here is derived from an EMBL/GenBank/DDBJ whole genome shotgun (WGS) entry which is preliminary data.</text>
</comment>
<protein>
    <recommendedName>
        <fullName evidence="1">Resolvase/invertase-type recombinase catalytic domain-containing protein</fullName>
    </recommendedName>
</protein>
<dbReference type="Gene3D" id="3.40.50.1390">
    <property type="entry name" value="Resolvase, N-terminal catalytic domain"/>
    <property type="match status" value="1"/>
</dbReference>
<dbReference type="Pfam" id="PF00239">
    <property type="entry name" value="Resolvase"/>
    <property type="match status" value="1"/>
</dbReference>
<name>A0A149TMF7_9PROT</name>
<feature type="domain" description="Resolvase/invertase-type recombinase catalytic" evidence="1">
    <location>
        <begin position="1"/>
        <end position="62"/>
    </location>
</feature>
<evidence type="ECO:0000313" key="3">
    <source>
        <dbReference type="Proteomes" id="UP000075636"/>
    </source>
</evidence>
<dbReference type="SUPFAM" id="SSF53041">
    <property type="entry name" value="Resolvase-like"/>
    <property type="match status" value="1"/>
</dbReference>
<proteinExistence type="predicted"/>
<dbReference type="RefSeq" id="WP_062106140.1">
    <property type="nucleotide sequence ID" value="NZ_LHZR01000082.1"/>
</dbReference>
<evidence type="ECO:0000259" key="1">
    <source>
        <dbReference type="PROSITE" id="PS51736"/>
    </source>
</evidence>
<organism evidence="2 3">
    <name type="scientific">Gluconobacter albidus</name>
    <dbReference type="NCBI Taxonomy" id="318683"/>
    <lineage>
        <taxon>Bacteria</taxon>
        <taxon>Pseudomonadati</taxon>
        <taxon>Pseudomonadota</taxon>
        <taxon>Alphaproteobacteria</taxon>
        <taxon>Acetobacterales</taxon>
        <taxon>Acetobacteraceae</taxon>
        <taxon>Gluconobacter</taxon>
    </lineage>
</organism>
<dbReference type="EMBL" id="LHZR01000082">
    <property type="protein sequence ID" value="KXV50281.1"/>
    <property type="molecule type" value="Genomic_DNA"/>
</dbReference>
<reference evidence="2 3" key="1">
    <citation type="submission" date="2015-06" db="EMBL/GenBank/DDBJ databases">
        <title>Improved classification and identification of acetic acid bacteria using matrix-assisted laser desorption/ionization time-of-flight mass spectrometry; Gluconobacter nephelii and Gluconobacter uchimurae are later heterotypic synonyms of Gluconobacter japonicus and Gluconobacter oxydans, respectively.</title>
        <authorList>
            <person name="Li L."/>
            <person name="Cleenwerck I."/>
            <person name="De Vuyst L."/>
            <person name="Vandamme P."/>
        </authorList>
    </citation>
    <scope>NUCLEOTIDE SEQUENCE [LARGE SCALE GENOMIC DNA]</scope>
    <source>
        <strain evidence="2 3">LMG 1768</strain>
    </source>
</reference>
<dbReference type="InterPro" id="IPR036162">
    <property type="entry name" value="Resolvase-like_N_sf"/>
</dbReference>
<evidence type="ECO:0000313" key="2">
    <source>
        <dbReference type="EMBL" id="KXV50281.1"/>
    </source>
</evidence>
<dbReference type="InterPro" id="IPR006119">
    <property type="entry name" value="Resolv_N"/>
</dbReference>
<dbReference type="AlphaFoldDB" id="A0A149TMF7"/>
<gene>
    <name evidence="2" type="ORF">AD945_02270</name>
</gene>
<dbReference type="PATRIC" id="fig|318683.6.peg.1548"/>
<sequence length="62" mass="6958">MDQTFDQNIGVDARHIHSDKASGARDDRPGLKTCLAWLKEGDTLVVWKLRPLQQAITITDNP</sequence>
<dbReference type="PROSITE" id="PS51736">
    <property type="entry name" value="RECOMBINASES_3"/>
    <property type="match status" value="1"/>
</dbReference>
<accession>A0A149TMF7</accession>
<dbReference type="Proteomes" id="UP000075636">
    <property type="component" value="Unassembled WGS sequence"/>
</dbReference>
<dbReference type="GO" id="GO:0003677">
    <property type="term" value="F:DNA binding"/>
    <property type="evidence" value="ECO:0007669"/>
    <property type="project" value="InterPro"/>
</dbReference>
<dbReference type="GO" id="GO:0000150">
    <property type="term" value="F:DNA strand exchange activity"/>
    <property type="evidence" value="ECO:0007669"/>
    <property type="project" value="InterPro"/>
</dbReference>